<dbReference type="Proteomes" id="UP000029864">
    <property type="component" value="Unassembled WGS sequence"/>
</dbReference>
<dbReference type="EMBL" id="JACHBQ010000001">
    <property type="protein sequence ID" value="MBB5641923.1"/>
    <property type="molecule type" value="Genomic_DNA"/>
</dbReference>
<evidence type="ECO:0000313" key="1">
    <source>
        <dbReference type="EMBL" id="KGJ72635.1"/>
    </source>
</evidence>
<dbReference type="AlphaFoldDB" id="A0A099J3M6"/>
<dbReference type="SUPFAM" id="SSF110296">
    <property type="entry name" value="Oligoxyloglucan reducing end-specific cellobiohydrolase"/>
    <property type="match status" value="1"/>
</dbReference>
<comment type="caution">
    <text evidence="1">The sequence shown here is derived from an EMBL/GenBank/DDBJ whole genome shotgun (WGS) entry which is preliminary data.</text>
</comment>
<keyword evidence="3" id="KW-1185">Reference proteome</keyword>
<accession>A0A099J3M6</accession>
<dbReference type="RefSeq" id="WP_035837437.1">
    <property type="nucleotide sequence ID" value="NZ_JACHBQ010000001.1"/>
</dbReference>
<dbReference type="InterPro" id="IPR015943">
    <property type="entry name" value="WD40/YVTN_repeat-like_dom_sf"/>
</dbReference>
<evidence type="ECO:0000313" key="3">
    <source>
        <dbReference type="Proteomes" id="UP000029864"/>
    </source>
</evidence>
<proteinExistence type="predicted"/>
<protein>
    <submittedName>
        <fullName evidence="1">Uncharacterized protein</fullName>
    </submittedName>
</protein>
<sequence>MSIPVPNLDDRTFVELIDSARDRIRQLDPEWTDLSVHDPGIVLVEAFAHLTDLLMYRLNRVPEKLYAVYLNLLGTAVYPPSAATVTLEFTRAAGDGPEVLIPRGTQVSPPPGVPGVALPVFSTLADTVLAAGATSVTVEAADSTPVEAVLLGVGTGRPGQIFTLPSSPAVAGPGLSIGIEFPSGSPLASGEAVLVDGMPFRFCREVEAFADAEDGEPVVRVDRSSGTVIFAWWSERAAGGTDARDQFIAPVPAVPAPGAQVRAWFRSGGGERGNVAAGTLTVLRSSLPGLRVSNPAPATGGRDQEPLEDALRRAPQDFQSRDRAVTGRDYEVLAARHGGVARAHALTRREVWAFASPGEVEVVLVPQIPLGNRTNGGISLDQLGAQARDNVRAEVDRYLRDRATIGATPVVRWALYKQVLVDARVVVRPDEDPVAVRERIVRRLGEAINPLPNGTAGSAGGIGFGFGFGRALRASNLYRAMEESEPGVQYVERVRLELDKVPDTDATSLIQAEGQTGTWFVAQGDTLFRTTNFGDGWEACAQFAGEDVRAIVPFRVGQGASTTHPGMVAVATDAGDGSRVYVSDDLGESWLRRAELGFTLADLAWVDRLGSPVLLLAGEKGLYELAHNEGAIPVQNLVDPAQPDRGFYAIDSFTDVRGQTGVIITAEAAAGVWMSPTAGAPESFKRVRAAGEDIRCLAVQYDGPATYLWLGRAVPEGTGTGCARLRIDDLARTTFDAALMASWEELGAGWGGGSCWGVHVTGDAAYAATQSGGVLRLPLSAGQKRVWDQRDVNCGLPLRDRARFQPVRSVSGALGADGVPLVLGAGPEGIFRSTDEADTWSTCTARNVDTFITLPPTWLFCSGEHRIEVVRANA</sequence>
<dbReference type="OrthoDB" id="9027184at2"/>
<dbReference type="EMBL" id="JPXF01000062">
    <property type="protein sequence ID" value="KGJ72635.1"/>
    <property type="molecule type" value="Genomic_DNA"/>
</dbReference>
<dbReference type="Proteomes" id="UP000561726">
    <property type="component" value="Unassembled WGS sequence"/>
</dbReference>
<evidence type="ECO:0000313" key="4">
    <source>
        <dbReference type="Proteomes" id="UP000561726"/>
    </source>
</evidence>
<dbReference type="Gene3D" id="2.130.10.10">
    <property type="entry name" value="YVTN repeat-like/Quinoprotein amine dehydrogenase"/>
    <property type="match status" value="1"/>
</dbReference>
<reference evidence="1 3" key="1">
    <citation type="submission" date="2014-08" db="EMBL/GenBank/DDBJ databases">
        <authorList>
            <person name="Sisinthy S."/>
        </authorList>
    </citation>
    <scope>NUCLEOTIDE SEQUENCE [LARGE SCALE GENOMIC DNA]</scope>
    <source>
        <strain evidence="1 3">RuG17</strain>
    </source>
</reference>
<dbReference type="STRING" id="1001240.GY21_14090"/>
<gene>
    <name evidence="2" type="ORF">BJ997_002471</name>
    <name evidence="1" type="ORF">GY21_14090</name>
</gene>
<evidence type="ECO:0000313" key="2">
    <source>
        <dbReference type="EMBL" id="MBB5641923.1"/>
    </source>
</evidence>
<name>A0A099J3M6_9MICO</name>
<dbReference type="eggNOG" id="COG3299">
    <property type="taxonomic scope" value="Bacteria"/>
</dbReference>
<reference evidence="2 4" key="2">
    <citation type="submission" date="2020-08" db="EMBL/GenBank/DDBJ databases">
        <title>Sequencing the genomes of 1000 actinobacteria strains.</title>
        <authorList>
            <person name="Klenk H.-P."/>
        </authorList>
    </citation>
    <scope>NUCLEOTIDE SEQUENCE [LARGE SCALE GENOMIC DNA]</scope>
    <source>
        <strain evidence="2 4">DSM 21065</strain>
    </source>
</reference>
<organism evidence="1 3">
    <name type="scientific">Cryobacterium roopkundense</name>
    <dbReference type="NCBI Taxonomy" id="1001240"/>
    <lineage>
        <taxon>Bacteria</taxon>
        <taxon>Bacillati</taxon>
        <taxon>Actinomycetota</taxon>
        <taxon>Actinomycetes</taxon>
        <taxon>Micrococcales</taxon>
        <taxon>Microbacteriaceae</taxon>
        <taxon>Cryobacterium</taxon>
    </lineage>
</organism>